<name>A0A9X1PMK0_9BACT</name>
<organism evidence="2 3">
    <name type="scientific">Dyadobacter chenwenxiniae</name>
    <dbReference type="NCBI Taxonomy" id="2906456"/>
    <lineage>
        <taxon>Bacteria</taxon>
        <taxon>Pseudomonadati</taxon>
        <taxon>Bacteroidota</taxon>
        <taxon>Cytophagia</taxon>
        <taxon>Cytophagales</taxon>
        <taxon>Spirosomataceae</taxon>
        <taxon>Dyadobacter</taxon>
    </lineage>
</organism>
<dbReference type="Proteomes" id="UP001139000">
    <property type="component" value="Unassembled WGS sequence"/>
</dbReference>
<evidence type="ECO:0000313" key="3">
    <source>
        <dbReference type="Proteomes" id="UP001139000"/>
    </source>
</evidence>
<feature type="chain" id="PRO_5040883394" description="YD repeat-containing protein" evidence="1">
    <location>
        <begin position="20"/>
        <end position="272"/>
    </location>
</feature>
<comment type="caution">
    <text evidence="2">The sequence shown here is derived from an EMBL/GenBank/DDBJ whole genome shotgun (WGS) entry which is preliminary data.</text>
</comment>
<dbReference type="Gene3D" id="1.10.1330.10">
    <property type="entry name" value="Dockerin domain"/>
    <property type="match status" value="1"/>
</dbReference>
<sequence>MRKYLLIIALLYCSHAASAQTKFTYDAAGNRLTRKSEGTLVQLNVKVYLQGAYKAALAGMSNHLQNYFGGNAGLLPKMDAYGSGAVYNNIGNPAGVAGAVVDWVKVEIRKASDPSVILQTKSLLLKTNGNVVDMDGTVPKFFSETVPVHIIVKHRNHLAVMSSVVPAFSAATVTHDFTTALARAFAVAGDPPQLTNISGKWAMSAGDLNQDYGVDATDHSIGQFAFGQGIFGAYNPADINMDGIVDSIDTSIMMNALGLGYYSSLYNFDPLL</sequence>
<gene>
    <name evidence="2" type="ORF">LXM26_21375</name>
</gene>
<evidence type="ECO:0000256" key="1">
    <source>
        <dbReference type="SAM" id="SignalP"/>
    </source>
</evidence>
<protein>
    <recommendedName>
        <fullName evidence="4">YD repeat-containing protein</fullName>
    </recommendedName>
</protein>
<keyword evidence="3" id="KW-1185">Reference proteome</keyword>
<dbReference type="SUPFAM" id="SSF63446">
    <property type="entry name" value="Type I dockerin domain"/>
    <property type="match status" value="1"/>
</dbReference>
<feature type="signal peptide" evidence="1">
    <location>
        <begin position="1"/>
        <end position="19"/>
    </location>
</feature>
<proteinExistence type="predicted"/>
<evidence type="ECO:0008006" key="4">
    <source>
        <dbReference type="Google" id="ProtNLM"/>
    </source>
</evidence>
<accession>A0A9X1PMK0</accession>
<dbReference type="EMBL" id="JAJTTC010000006">
    <property type="protein sequence ID" value="MCF0064082.1"/>
    <property type="molecule type" value="Genomic_DNA"/>
</dbReference>
<dbReference type="InterPro" id="IPR036439">
    <property type="entry name" value="Dockerin_dom_sf"/>
</dbReference>
<dbReference type="AlphaFoldDB" id="A0A9X1PMK0"/>
<dbReference type="GO" id="GO:0000272">
    <property type="term" value="P:polysaccharide catabolic process"/>
    <property type="evidence" value="ECO:0007669"/>
    <property type="project" value="InterPro"/>
</dbReference>
<reference evidence="2" key="1">
    <citation type="submission" date="2021-12" db="EMBL/GenBank/DDBJ databases">
        <title>Novel species in genus Dyadobacter.</title>
        <authorList>
            <person name="Ma C."/>
        </authorList>
    </citation>
    <scope>NUCLEOTIDE SEQUENCE</scope>
    <source>
        <strain evidence="2">LJ419</strain>
    </source>
</reference>
<dbReference type="RefSeq" id="WP_234657017.1">
    <property type="nucleotide sequence ID" value="NZ_CP094997.1"/>
</dbReference>
<evidence type="ECO:0000313" key="2">
    <source>
        <dbReference type="EMBL" id="MCF0064082.1"/>
    </source>
</evidence>
<keyword evidence="1" id="KW-0732">Signal</keyword>